<dbReference type="AlphaFoldDB" id="V6LWG7"/>
<organism evidence="2">
    <name type="scientific">Spironucleus salmonicida</name>
    <dbReference type="NCBI Taxonomy" id="348837"/>
    <lineage>
        <taxon>Eukaryota</taxon>
        <taxon>Metamonada</taxon>
        <taxon>Diplomonadida</taxon>
        <taxon>Hexamitidae</taxon>
        <taxon>Hexamitinae</taxon>
        <taxon>Spironucleus</taxon>
    </lineage>
</organism>
<dbReference type="VEuPathDB" id="GiardiaDB:SS50377_23611"/>
<feature type="region of interest" description="Disordered" evidence="1">
    <location>
        <begin position="1"/>
        <end position="24"/>
    </location>
</feature>
<reference evidence="3" key="2">
    <citation type="submission" date="2020-12" db="EMBL/GenBank/DDBJ databases">
        <title>New Spironucleus salmonicida genome in near-complete chromosomes.</title>
        <authorList>
            <person name="Xu F."/>
            <person name="Kurt Z."/>
            <person name="Jimenez-Gonzalez A."/>
            <person name="Astvaldsson A."/>
            <person name="Andersson J.O."/>
            <person name="Svard S.G."/>
        </authorList>
    </citation>
    <scope>NUCLEOTIDE SEQUENCE</scope>
    <source>
        <strain evidence="3">ATCC 50377</strain>
    </source>
</reference>
<proteinExistence type="predicted"/>
<keyword evidence="4" id="KW-1185">Reference proteome</keyword>
<name>V6LWG7_9EUKA</name>
<feature type="compositionally biased region" description="Low complexity" evidence="1">
    <location>
        <begin position="14"/>
        <end position="24"/>
    </location>
</feature>
<accession>V6LWG7</accession>
<evidence type="ECO:0000313" key="4">
    <source>
        <dbReference type="Proteomes" id="UP000018208"/>
    </source>
</evidence>
<feature type="compositionally biased region" description="Polar residues" evidence="1">
    <location>
        <begin position="1"/>
        <end position="13"/>
    </location>
</feature>
<dbReference type="EMBL" id="AUWU02000004">
    <property type="protein sequence ID" value="KAH0573676.1"/>
    <property type="molecule type" value="Genomic_DNA"/>
</dbReference>
<gene>
    <name evidence="2" type="ORF">SS50377_11204</name>
    <name evidence="3" type="ORF">SS50377_23611</name>
</gene>
<evidence type="ECO:0000313" key="3">
    <source>
        <dbReference type="EMBL" id="KAH0573676.1"/>
    </source>
</evidence>
<evidence type="ECO:0000256" key="1">
    <source>
        <dbReference type="SAM" id="MobiDB-lite"/>
    </source>
</evidence>
<reference evidence="2 3" key="1">
    <citation type="journal article" date="2014" name="PLoS Genet.">
        <title>The Genome of Spironucleus salmonicida Highlights a Fish Pathogen Adapted to Fluctuating Environments.</title>
        <authorList>
            <person name="Xu F."/>
            <person name="Jerlstrom-Hultqvist J."/>
            <person name="Einarsson E."/>
            <person name="Astvaldsson A."/>
            <person name="Svard S.G."/>
            <person name="Andersson J.O."/>
        </authorList>
    </citation>
    <scope>NUCLEOTIDE SEQUENCE</scope>
    <source>
        <strain evidence="3">ATCC 50377</strain>
    </source>
</reference>
<protein>
    <submittedName>
        <fullName evidence="2">Uncharacterized protein</fullName>
    </submittedName>
</protein>
<dbReference type="EMBL" id="KI545981">
    <property type="protein sequence ID" value="EST48593.1"/>
    <property type="molecule type" value="Genomic_DNA"/>
</dbReference>
<sequence>MFGRSNFASTTAAKSSLPPQQPVKQVQQSSINIQQLLQSIPDQEQLAQSIQAAFSGLETQLKNYPSGDPIAKGSSDLLKRVDREFQDLEKASQAAEILLFAVKRLLENQAAISADIQERKRVQTLLAVLQMDDGSSQQLDIIEQQLKKLQPSRQIVEPFETYVKEQAIELAKLLK</sequence>
<dbReference type="Proteomes" id="UP000018208">
    <property type="component" value="Unassembled WGS sequence"/>
</dbReference>
<evidence type="ECO:0000313" key="2">
    <source>
        <dbReference type="EMBL" id="EST48593.1"/>
    </source>
</evidence>